<protein>
    <submittedName>
        <fullName evidence="1">Uncharacterized protein</fullName>
    </submittedName>
</protein>
<dbReference type="RefSeq" id="WP_106166645.1">
    <property type="nucleotide sequence ID" value="NZ_JAVKZF010000002.1"/>
</dbReference>
<proteinExistence type="predicted"/>
<organism evidence="1 2">
    <name type="scientific">Chroococcidiopsis cubana SAG 39.79</name>
    <dbReference type="NCBI Taxonomy" id="388085"/>
    <lineage>
        <taxon>Bacteria</taxon>
        <taxon>Bacillati</taxon>
        <taxon>Cyanobacteriota</taxon>
        <taxon>Cyanophyceae</taxon>
        <taxon>Chroococcidiopsidales</taxon>
        <taxon>Chroococcidiopsidaceae</taxon>
        <taxon>Chroococcidiopsis</taxon>
    </lineage>
</organism>
<keyword evidence="2" id="KW-1185">Reference proteome</keyword>
<name>A0AB37UMZ9_9CYAN</name>
<evidence type="ECO:0000313" key="2">
    <source>
        <dbReference type="Proteomes" id="UP000282574"/>
    </source>
</evidence>
<accession>A0AB37UMZ9</accession>
<dbReference type="AlphaFoldDB" id="A0AB37UMZ9"/>
<comment type="caution">
    <text evidence="1">The sequence shown here is derived from an EMBL/GenBank/DDBJ whole genome shotgun (WGS) entry which is preliminary data.</text>
</comment>
<evidence type="ECO:0000313" key="1">
    <source>
        <dbReference type="EMBL" id="RUT12765.1"/>
    </source>
</evidence>
<dbReference type="Proteomes" id="UP000282574">
    <property type="component" value="Unassembled WGS sequence"/>
</dbReference>
<reference evidence="1 2" key="1">
    <citation type="journal article" date="2019" name="Genome Biol. Evol.">
        <title>Day and night: Metabolic profiles and evolutionary relationships of six axenic non-marine cyanobacteria.</title>
        <authorList>
            <person name="Will S.E."/>
            <person name="Henke P."/>
            <person name="Boedeker C."/>
            <person name="Huang S."/>
            <person name="Brinkmann H."/>
            <person name="Rohde M."/>
            <person name="Jarek M."/>
            <person name="Friedl T."/>
            <person name="Seufert S."/>
            <person name="Schumacher M."/>
            <person name="Overmann J."/>
            <person name="Neumann-Schaal M."/>
            <person name="Petersen J."/>
        </authorList>
    </citation>
    <scope>NUCLEOTIDE SEQUENCE [LARGE SCALE GENOMIC DNA]</scope>
    <source>
        <strain evidence="1 2">SAG 39.79</strain>
    </source>
</reference>
<gene>
    <name evidence="1" type="ORF">DSM107010_18950</name>
</gene>
<dbReference type="EMBL" id="RSCK01000011">
    <property type="protein sequence ID" value="RUT12765.1"/>
    <property type="molecule type" value="Genomic_DNA"/>
</dbReference>
<sequence>MIPIILGAIALGTTAFGGLACVAGMADMDLAKKIGERAQKRYKSKVSQLQADWETANQIAEEYSQLQIDIKMRTVGRFVDFIERRIGQQASQSDRQILEGLEISIQQLKQYQVMAIEAEEWVKGGLSAAVTGAAVSSGTITIARSVGTVTVTRFFGLWATEVGISQLSGVAAWDATMTWLGSGSMAAGNLVLGGITLGSALSIIGFQLAGKGEEALTKAREYEAKVNTEIAKIEAARDFVQQVKRQIFELRHLVKLLNDRAVFGLNELESMPSFNKDRDACKFQQLGLLIKALTEIIKTPILDKKGLLNQDAVTVHAKYRYLGV</sequence>